<proteinExistence type="inferred from homology"/>
<evidence type="ECO:0000256" key="4">
    <source>
        <dbReference type="ARBA" id="ARBA00022448"/>
    </source>
</evidence>
<keyword evidence="7" id="KW-0539">Nucleus</keyword>
<keyword evidence="6" id="KW-0653">Protein transport</keyword>
<dbReference type="InterPro" id="IPR016024">
    <property type="entry name" value="ARM-type_fold"/>
</dbReference>
<dbReference type="GO" id="GO:0006611">
    <property type="term" value="P:protein export from nucleus"/>
    <property type="evidence" value="ECO:0007669"/>
    <property type="project" value="TreeGrafter"/>
</dbReference>
<dbReference type="GO" id="GO:0005643">
    <property type="term" value="C:nuclear pore"/>
    <property type="evidence" value="ECO:0007669"/>
    <property type="project" value="TreeGrafter"/>
</dbReference>
<evidence type="ECO:0000256" key="2">
    <source>
        <dbReference type="ARBA" id="ARBA00004496"/>
    </source>
</evidence>
<evidence type="ECO:0000256" key="9">
    <source>
        <dbReference type="SAM" id="MobiDB-lite"/>
    </source>
</evidence>
<evidence type="ECO:0000256" key="7">
    <source>
        <dbReference type="ARBA" id="ARBA00023242"/>
    </source>
</evidence>
<sequence>MSAFAPFSLIEATPHLNEALHSIHQAALDFSSPDAVVRARGEATFLALRVSEGACDYAVFALEHSSDPFVLFQSFNLILAALPSLPAAQPRPSIAHLSTLLDFLLRVAVHRGAEAERAADAGTKGPAGARSSGPWPTYVRSRAYQVVAAVAKRILGLAMSSALASGGPEAAHSAAREQLSGLGQQIAALLVVPSPWPSDQLEAAVSTARVVAALGISGALVDEMSLSSSAGGAEAQSGRSSKQAGKQRALETGSAVGLSALEHRWCKAAMQTYLLPSLLPLVFHLLVDCLPSGAHAASGTSLFRHVVPLLERLMGWQFLLVEPFAGISYETVDVGSLLLNDESGSAASGVEDGQRSFSAHPVPRDFHALLLSSDIVKLLAAAYRHALQLETSAELEDRLFSSIATHRLRQTILTVASFAPAPGHALDFEHEVSRAAAFVSVLQELLQAECTPSAADGHRLISTRAKALLFLATAVNVFLGSVAPRVLCAACRVQAHDVGELGPFVGALAQLTGTIFAFAFRRAGHSDEEEELVPLAEECTDAALRCWLTLCTSVGGALEQGETSAEMQTLWHALTEAVRPNVVSPYFEGRLAAALAGSAEDAMSEVGEEAGKDRDLYADQLITLAVLARYDAAGSLNHLVHLADPLCATLASVADGSAQVDGDEALTRLAGTWEQVHWLALMAGHVLADDVRGETPTVPSAITGLAAQHGHPAAHLITRLGVELLHKLTSAAASAPASPQVTETLLWFNGRWAASYLLASDENPTSAALQQTFSGEPGEQLLAYLLQLLRDNLERWLSDADVVQQVAAVLTALTRSSGLKTRLLARPEFERIVEAVIHGLDALPASTHGSVIAGVVSCIYGAASGEASSAQLAASYFQRITGAIEQRLSAVLHRPDFAAVSQRGEVLASVLTVLDMLEGLAHSAQPSSAKAIYGFVAQFFDALVGLVGAYKSRPEVAVGLLRVVKALAVSLDLDFAEPSIVAGINITVWRLIDALAAAPEALAPVDTASALEEDAPFEGLRLTLELLNEAMVSSANDDGDQSSWLASSLSAERTSDVALHGFSTVVPLLQSDALSVPAIRSELGRLTSNIAGRFPHRLLGLGLVDANGSGARLVQSTVIALDLAFSANDSLVALGALEGVVTLADAAASMLEYAPGAQVELVVGALDHLIVSLLRSLLLEALESSLIDAHLLALRSLLLSRASAALGGSDALGRQLEHFHQHTSLAPQRRGPADTSGDADPARRAALAAVVHELSSMALSSATRSNGAAANALQARTQAKEARERGASYCAASRPAALRARAALRVR</sequence>
<dbReference type="RefSeq" id="XP_025601623.1">
    <property type="nucleotide sequence ID" value="XM_025741354.1"/>
</dbReference>
<evidence type="ECO:0000256" key="3">
    <source>
        <dbReference type="ARBA" id="ARBA00009466"/>
    </source>
</evidence>
<dbReference type="STRING" id="58919.A0A316ZJS3"/>
<reference evidence="10 11" key="1">
    <citation type="journal article" date="2018" name="Mol. Biol. Evol.">
        <title>Broad Genomic Sampling Reveals a Smut Pathogenic Ancestry of the Fungal Clade Ustilaginomycotina.</title>
        <authorList>
            <person name="Kijpornyongpan T."/>
            <person name="Mondo S.J."/>
            <person name="Barry K."/>
            <person name="Sandor L."/>
            <person name="Lee J."/>
            <person name="Lipzen A."/>
            <person name="Pangilinan J."/>
            <person name="LaButti K."/>
            <person name="Hainaut M."/>
            <person name="Henrissat B."/>
            <person name="Grigoriev I.V."/>
            <person name="Spatafora J.W."/>
            <person name="Aime M.C."/>
        </authorList>
    </citation>
    <scope>NUCLEOTIDE SEQUENCE [LARGE SCALE GENOMIC DNA]</scope>
    <source>
        <strain evidence="10 11">MCA 4186</strain>
    </source>
</reference>
<evidence type="ECO:0000313" key="10">
    <source>
        <dbReference type="EMBL" id="PWO01345.1"/>
    </source>
</evidence>
<keyword evidence="5" id="KW-0963">Cytoplasm</keyword>
<dbReference type="InterPro" id="IPR044189">
    <property type="entry name" value="XPO4/7-like"/>
</dbReference>
<feature type="region of interest" description="Disordered" evidence="9">
    <location>
        <begin position="1222"/>
        <end position="1242"/>
    </location>
</feature>
<dbReference type="Gene3D" id="1.25.10.10">
    <property type="entry name" value="Leucine-rich Repeat Variant"/>
    <property type="match status" value="1"/>
</dbReference>
<evidence type="ECO:0000256" key="6">
    <source>
        <dbReference type="ARBA" id="ARBA00022927"/>
    </source>
</evidence>
<dbReference type="InterPro" id="IPR011989">
    <property type="entry name" value="ARM-like"/>
</dbReference>
<dbReference type="PANTHER" id="PTHR12596:SF1">
    <property type="entry name" value="EXPORTIN-4"/>
    <property type="match status" value="1"/>
</dbReference>
<evidence type="ECO:0000256" key="8">
    <source>
        <dbReference type="ARBA" id="ARBA00040444"/>
    </source>
</evidence>
<name>A0A316ZJS3_9BASI</name>
<evidence type="ECO:0000256" key="5">
    <source>
        <dbReference type="ARBA" id="ARBA00022490"/>
    </source>
</evidence>
<keyword evidence="11" id="KW-1185">Reference proteome</keyword>
<dbReference type="PANTHER" id="PTHR12596">
    <property type="entry name" value="EXPORTIN 4,7-RELATED"/>
    <property type="match status" value="1"/>
</dbReference>
<protein>
    <recommendedName>
        <fullName evidence="8">Exportin-4</fullName>
    </recommendedName>
</protein>
<dbReference type="GeneID" id="37268898"/>
<accession>A0A316ZJS3</accession>
<dbReference type="EMBL" id="KZ819283">
    <property type="protein sequence ID" value="PWO01345.1"/>
    <property type="molecule type" value="Genomic_DNA"/>
</dbReference>
<organism evidence="10 11">
    <name type="scientific">Tilletiopsis washingtonensis</name>
    <dbReference type="NCBI Taxonomy" id="58919"/>
    <lineage>
        <taxon>Eukaryota</taxon>
        <taxon>Fungi</taxon>
        <taxon>Dikarya</taxon>
        <taxon>Basidiomycota</taxon>
        <taxon>Ustilaginomycotina</taxon>
        <taxon>Exobasidiomycetes</taxon>
        <taxon>Entylomatales</taxon>
        <taxon>Entylomatales incertae sedis</taxon>
        <taxon>Tilletiopsis</taxon>
    </lineage>
</organism>
<comment type="similarity">
    <text evidence="3">Belongs to the exportin family.</text>
</comment>
<dbReference type="OrthoDB" id="5548448at2759"/>
<evidence type="ECO:0000256" key="1">
    <source>
        <dbReference type="ARBA" id="ARBA00004123"/>
    </source>
</evidence>
<dbReference type="GO" id="GO:0005049">
    <property type="term" value="F:nuclear export signal receptor activity"/>
    <property type="evidence" value="ECO:0007669"/>
    <property type="project" value="InterPro"/>
</dbReference>
<gene>
    <name evidence="10" type="ORF">FA09DRAFT_327287</name>
</gene>
<comment type="subcellular location">
    <subcellularLocation>
        <location evidence="2">Cytoplasm</location>
    </subcellularLocation>
    <subcellularLocation>
        <location evidence="1">Nucleus</location>
    </subcellularLocation>
</comment>
<keyword evidence="4" id="KW-0813">Transport</keyword>
<dbReference type="GO" id="GO:0005737">
    <property type="term" value="C:cytoplasm"/>
    <property type="evidence" value="ECO:0007669"/>
    <property type="project" value="UniProtKB-SubCell"/>
</dbReference>
<dbReference type="Proteomes" id="UP000245946">
    <property type="component" value="Unassembled WGS sequence"/>
</dbReference>
<evidence type="ECO:0000313" key="11">
    <source>
        <dbReference type="Proteomes" id="UP000245946"/>
    </source>
</evidence>
<dbReference type="SUPFAM" id="SSF48371">
    <property type="entry name" value="ARM repeat"/>
    <property type="match status" value="1"/>
</dbReference>